<evidence type="ECO:0000313" key="2">
    <source>
        <dbReference type="Proteomes" id="UP000070341"/>
    </source>
</evidence>
<accession>A0A133UY72</accession>
<evidence type="ECO:0000313" key="1">
    <source>
        <dbReference type="EMBL" id="KXA99138.1"/>
    </source>
</evidence>
<comment type="caution">
    <text evidence="1">The sequence shown here is derived from an EMBL/GenBank/DDBJ whole genome shotgun (WGS) entry which is preliminary data.</text>
</comment>
<reference evidence="1 2" key="1">
    <citation type="journal article" date="2016" name="Sci. Rep.">
        <title>Metabolic traits of an uncultured archaeal lineage -MSBL1- from brine pools of the Red Sea.</title>
        <authorList>
            <person name="Mwirichia R."/>
            <person name="Alam I."/>
            <person name="Rashid M."/>
            <person name="Vinu M."/>
            <person name="Ba-Alawi W."/>
            <person name="Anthony Kamau A."/>
            <person name="Kamanda Ngugi D."/>
            <person name="Goker M."/>
            <person name="Klenk H.P."/>
            <person name="Bajic V."/>
            <person name="Stingl U."/>
        </authorList>
    </citation>
    <scope>NUCLEOTIDE SEQUENCE [LARGE SCALE GENOMIC DNA]</scope>
    <source>
        <strain evidence="1">SCGC-AAA259M10</strain>
    </source>
</reference>
<dbReference type="EMBL" id="LHXU01000072">
    <property type="protein sequence ID" value="KXA99138.1"/>
    <property type="molecule type" value="Genomic_DNA"/>
</dbReference>
<name>A0A133UY72_9EURY</name>
<dbReference type="Proteomes" id="UP000070341">
    <property type="component" value="Unassembled WGS sequence"/>
</dbReference>
<protein>
    <submittedName>
        <fullName evidence="1">Uncharacterized protein</fullName>
    </submittedName>
</protein>
<proteinExistence type="predicted"/>
<keyword evidence="2" id="KW-1185">Reference proteome</keyword>
<organism evidence="1 2">
    <name type="scientific">candidate division MSBL1 archaeon SCGC-AAA259M10</name>
    <dbReference type="NCBI Taxonomy" id="1698270"/>
    <lineage>
        <taxon>Archaea</taxon>
        <taxon>Methanobacteriati</taxon>
        <taxon>Methanobacteriota</taxon>
        <taxon>candidate division MSBL1</taxon>
    </lineage>
</organism>
<gene>
    <name evidence="1" type="ORF">AKJ40_03860</name>
</gene>
<sequence>MIEMERDELRDELLTLSENLTGEDLDYAIDYLEVERKRMKGKSHNNSVVSFVGDYCEFGPGRVYLLMAIARSKNNPLSSSEELCFREVVRSRGDVRRKYAKLKAIMVSPLENGRTYDFYLYLSANARNVLKAHFNFRGKMDRWIRNRLNGADNHEKFKKLGKYWLSELSKPSSRDETNLLIDVDDDSDSRLCEVKNALADRTEVLAERKTPNGWHLVTNPFNHERLSIGLDIKTDGLLFLEHVNGGGRYGR</sequence>
<dbReference type="AlphaFoldDB" id="A0A133UY72"/>